<dbReference type="Proteomes" id="UP000014461">
    <property type="component" value="Unassembled WGS sequence"/>
</dbReference>
<comment type="caution">
    <text evidence="1">The sequence shown here is derived from an EMBL/GenBank/DDBJ whole genome shotgun (WGS) entry which is preliminary data.</text>
</comment>
<organism evidence="1 2">
    <name type="scientific">Agarivorans albus MKT 106</name>
    <dbReference type="NCBI Taxonomy" id="1331007"/>
    <lineage>
        <taxon>Bacteria</taxon>
        <taxon>Pseudomonadati</taxon>
        <taxon>Pseudomonadota</taxon>
        <taxon>Gammaproteobacteria</taxon>
        <taxon>Alteromonadales</taxon>
        <taxon>Alteromonadaceae</taxon>
        <taxon>Agarivorans</taxon>
    </lineage>
</organism>
<dbReference type="RefSeq" id="WP_016402989.1">
    <property type="nucleotide sequence ID" value="NZ_BARX01000024.1"/>
</dbReference>
<sequence>MNKLPRRAFKLKDTEEFLTHDYQEAIEALKIREKGGLSDKECLQKGCSNKALLNCYLCAKHY</sequence>
<evidence type="ECO:0000313" key="2">
    <source>
        <dbReference type="Proteomes" id="UP000014461"/>
    </source>
</evidence>
<reference evidence="1" key="1">
    <citation type="journal article" date="2013" name="Genome Announc.">
        <title>Draft Genome Sequence of Agarivorans albus Strain MKT 106T, an Agarolytic Marine Bacterium.</title>
        <authorList>
            <person name="Yasuike M."/>
            <person name="Nakamura Y."/>
            <person name="Kai W."/>
            <person name="Fujiwara A."/>
            <person name="Fukui Y."/>
            <person name="Satomi M."/>
            <person name="Sano M."/>
        </authorList>
    </citation>
    <scope>NUCLEOTIDE SEQUENCE [LARGE SCALE GENOMIC DNA]</scope>
</reference>
<evidence type="ECO:0000313" key="1">
    <source>
        <dbReference type="EMBL" id="GAD03222.1"/>
    </source>
</evidence>
<protein>
    <submittedName>
        <fullName evidence="1">Uncharacterized protein</fullName>
    </submittedName>
</protein>
<proteinExistence type="predicted"/>
<dbReference type="EMBL" id="BARX01000024">
    <property type="protein sequence ID" value="GAD03222.1"/>
    <property type="molecule type" value="Genomic_DNA"/>
</dbReference>
<name>R9PPB1_AGAAL</name>
<accession>R9PPB1</accession>
<gene>
    <name evidence="1" type="ORF">AALB_3302</name>
</gene>
<dbReference type="AlphaFoldDB" id="R9PPB1"/>
<keyword evidence="2" id="KW-1185">Reference proteome</keyword>